<dbReference type="Gene3D" id="1.20.120.1690">
    <property type="match status" value="1"/>
</dbReference>
<dbReference type="PROSITE" id="PS50234">
    <property type="entry name" value="VWFA"/>
    <property type="match status" value="1"/>
</dbReference>
<dbReference type="InterPro" id="IPR002035">
    <property type="entry name" value="VWF_A"/>
</dbReference>
<keyword evidence="3" id="KW-1185">Reference proteome</keyword>
<dbReference type="InterPro" id="IPR041176">
    <property type="entry name" value="VWA_3_C"/>
</dbReference>
<sequence length="439" mass="46089">MNEFQVEVYQNEYLPQGAAEVNAIVTVTATGGDAGPTSSGQVTDEPAAEVIIVDCSGSMDWPSTKLAAAKQATAAAIDALRDGVLFAVIAGTHTASVVFPYEGGLARADAESRKAAKFALKRLVADGGTAMGEWLRLASRLFAGRASGLRHAILLTDGRNEHEPPEKLARILEKVTGEFVCDCRGVGTDWEVGELRRISETMLGSVDIVAEPAGLEADFKAMTAASMGKKLADVALRLWTPQGATVKFVKQVEPTLLDLTARRTESGPRSGDYPTGSWGSESRDYHVCIQVAPAAVGDKMLAGRVSLVSAGGDQLGSRGQVLAVWTDDTVLSTKISPEVAHYTGQAELAAAIEEGLQAQRSGDVETATAKLGRAVALAHESGHEDTAKLLANVVDVVDPVHGTIRLKRGVSAVDAMTLESRSQVTKRVGRAAGSSEEAD</sequence>
<dbReference type="PANTHER" id="PTHR10579">
    <property type="entry name" value="CALCIUM-ACTIVATED CHLORIDE CHANNEL REGULATOR"/>
    <property type="match status" value="1"/>
</dbReference>
<dbReference type="InterPro" id="IPR051266">
    <property type="entry name" value="CLCR"/>
</dbReference>
<evidence type="ECO:0000313" key="2">
    <source>
        <dbReference type="EMBL" id="REH43465.1"/>
    </source>
</evidence>
<comment type="caution">
    <text evidence="2">The sequence shown here is derived from an EMBL/GenBank/DDBJ whole genome shotgun (WGS) entry which is preliminary data.</text>
</comment>
<accession>A0A3E0HF84</accession>
<reference evidence="2 3" key="1">
    <citation type="submission" date="2018-08" db="EMBL/GenBank/DDBJ databases">
        <title>Genomic Encyclopedia of Archaeal and Bacterial Type Strains, Phase II (KMG-II): from individual species to whole genera.</title>
        <authorList>
            <person name="Goeker M."/>
        </authorList>
    </citation>
    <scope>NUCLEOTIDE SEQUENCE [LARGE SCALE GENOMIC DNA]</scope>
    <source>
        <strain evidence="2 3">DSM 45791</strain>
    </source>
</reference>
<protein>
    <submittedName>
        <fullName evidence="2">von Willebrand factor type A domain-containing protein</fullName>
    </submittedName>
</protein>
<evidence type="ECO:0000259" key="1">
    <source>
        <dbReference type="PROSITE" id="PS50234"/>
    </source>
</evidence>
<gene>
    <name evidence="2" type="ORF">BCF44_1098</name>
</gene>
<dbReference type="SMART" id="SM00327">
    <property type="entry name" value="VWA"/>
    <property type="match status" value="1"/>
</dbReference>
<dbReference type="Gene3D" id="2.60.40.3670">
    <property type="match status" value="1"/>
</dbReference>
<proteinExistence type="predicted"/>
<dbReference type="SUPFAM" id="SSF53300">
    <property type="entry name" value="vWA-like"/>
    <property type="match status" value="1"/>
</dbReference>
<evidence type="ECO:0000313" key="3">
    <source>
        <dbReference type="Proteomes" id="UP000256269"/>
    </source>
</evidence>
<feature type="domain" description="VWFA" evidence="1">
    <location>
        <begin position="48"/>
        <end position="231"/>
    </location>
</feature>
<dbReference type="RefSeq" id="WP_116176930.1">
    <property type="nucleotide sequence ID" value="NZ_CP144375.1"/>
</dbReference>
<dbReference type="Pfam" id="PF13519">
    <property type="entry name" value="VWA_2"/>
    <property type="match status" value="1"/>
</dbReference>
<dbReference type="InterPro" id="IPR036465">
    <property type="entry name" value="vWFA_dom_sf"/>
</dbReference>
<dbReference type="OrthoDB" id="568872at2"/>
<organism evidence="2 3">
    <name type="scientific">Kutzneria buriramensis</name>
    <dbReference type="NCBI Taxonomy" id="1045776"/>
    <lineage>
        <taxon>Bacteria</taxon>
        <taxon>Bacillati</taxon>
        <taxon>Actinomycetota</taxon>
        <taxon>Actinomycetes</taxon>
        <taxon>Pseudonocardiales</taxon>
        <taxon>Pseudonocardiaceae</taxon>
        <taxon>Kutzneria</taxon>
    </lineage>
</organism>
<dbReference type="Proteomes" id="UP000256269">
    <property type="component" value="Unassembled WGS sequence"/>
</dbReference>
<dbReference type="PANTHER" id="PTHR10579:SF43">
    <property type="entry name" value="ZINC FINGER (C3HC4-TYPE RING FINGER) FAMILY PROTEIN"/>
    <property type="match status" value="1"/>
</dbReference>
<dbReference type="CDD" id="cd00198">
    <property type="entry name" value="vWFA"/>
    <property type="match status" value="1"/>
</dbReference>
<dbReference type="Pfam" id="PF18571">
    <property type="entry name" value="VWA_3_C"/>
    <property type="match status" value="1"/>
</dbReference>
<dbReference type="Gene3D" id="3.40.50.410">
    <property type="entry name" value="von Willebrand factor, type A domain"/>
    <property type="match status" value="1"/>
</dbReference>
<dbReference type="AlphaFoldDB" id="A0A3E0HF84"/>
<name>A0A3E0HF84_9PSEU</name>
<dbReference type="EMBL" id="QUNO01000009">
    <property type="protein sequence ID" value="REH43465.1"/>
    <property type="molecule type" value="Genomic_DNA"/>
</dbReference>